<feature type="non-terminal residue" evidence="2">
    <location>
        <position position="1"/>
    </location>
</feature>
<keyword evidence="3" id="KW-1185">Reference proteome</keyword>
<feature type="compositionally biased region" description="Basic residues" evidence="1">
    <location>
        <begin position="435"/>
        <end position="447"/>
    </location>
</feature>
<evidence type="ECO:0000313" key="3">
    <source>
        <dbReference type="Proteomes" id="UP001465976"/>
    </source>
</evidence>
<comment type="caution">
    <text evidence="2">The sequence shown here is derived from an EMBL/GenBank/DDBJ whole genome shotgun (WGS) entry which is preliminary data.</text>
</comment>
<dbReference type="Proteomes" id="UP001465976">
    <property type="component" value="Unassembled WGS sequence"/>
</dbReference>
<protein>
    <submittedName>
        <fullName evidence="2">Uncharacterized protein</fullName>
    </submittedName>
</protein>
<gene>
    <name evidence="2" type="ORF">V5O48_003407</name>
</gene>
<evidence type="ECO:0000256" key="1">
    <source>
        <dbReference type="SAM" id="MobiDB-lite"/>
    </source>
</evidence>
<dbReference type="EMBL" id="JBAHYK010000092">
    <property type="protein sequence ID" value="KAL0578616.1"/>
    <property type="molecule type" value="Genomic_DNA"/>
</dbReference>
<reference evidence="2 3" key="1">
    <citation type="submission" date="2024-02" db="EMBL/GenBank/DDBJ databases">
        <title>A draft genome for the cacao thread blight pathogen Marasmius crinis-equi.</title>
        <authorList>
            <person name="Cohen S.P."/>
            <person name="Baruah I.K."/>
            <person name="Amoako-Attah I."/>
            <person name="Bukari Y."/>
            <person name="Meinhardt L.W."/>
            <person name="Bailey B.A."/>
        </authorList>
    </citation>
    <scope>NUCLEOTIDE SEQUENCE [LARGE SCALE GENOMIC DNA]</scope>
    <source>
        <strain evidence="2 3">GH-76</strain>
    </source>
</reference>
<name>A0ABR3FTG0_9AGAR</name>
<evidence type="ECO:0000313" key="2">
    <source>
        <dbReference type="EMBL" id="KAL0578616.1"/>
    </source>
</evidence>
<feature type="compositionally biased region" description="Polar residues" evidence="1">
    <location>
        <begin position="417"/>
        <end position="430"/>
    </location>
</feature>
<accession>A0ABR3FTG0</accession>
<feature type="region of interest" description="Disordered" evidence="1">
    <location>
        <begin position="410"/>
        <end position="447"/>
    </location>
</feature>
<proteinExistence type="predicted"/>
<organism evidence="2 3">
    <name type="scientific">Marasmius crinis-equi</name>
    <dbReference type="NCBI Taxonomy" id="585013"/>
    <lineage>
        <taxon>Eukaryota</taxon>
        <taxon>Fungi</taxon>
        <taxon>Dikarya</taxon>
        <taxon>Basidiomycota</taxon>
        <taxon>Agaricomycotina</taxon>
        <taxon>Agaricomycetes</taxon>
        <taxon>Agaricomycetidae</taxon>
        <taxon>Agaricales</taxon>
        <taxon>Marasmiineae</taxon>
        <taxon>Marasmiaceae</taxon>
        <taxon>Marasmius</taxon>
    </lineage>
</organism>
<sequence length="447" mass="50818">SGKRHAKRKPAARRAPSASEIAKNVKHFETWSTHQNLEQAEFSDLPDELVEDVEHVFCTSGRIPLDWVKKDSPGYKWFSSRASPKLLSFIASAYAGDPDLFCDDTKNEESDDTRDEENDFELLSSLLQVFAVWKRLIWMEESSERWSEADYVANIYAPLRSPAITESTQRVQPRLCLPQPSILKHLGTEAARVLSTKTVIPDCAILIPASSIQDLATSSSSSYNKLKRAIKNGNASKGSSFRYQATIFDKLPDTPSFQFASSFWEDKKPVHQSLEDAYRQNRMSSAVALRQLHSLHVQAPIFGLVWCQGIVRAHVDWYSSSNQDETPTVLSAPYVKSDGSESTGKNFEWRLKKPEDILRIYFFIRNIDQWTIGRFRERVEEGIEDLVDHVITKKKPFHLWRRCGEITTTRSRKQKENAQVTSHSSDSASGESKPKGRTAKSTARTRK</sequence>